<reference evidence="3" key="1">
    <citation type="submission" date="2017-02" db="UniProtKB">
        <authorList>
            <consortium name="WormBaseParasite"/>
        </authorList>
    </citation>
    <scope>IDENTIFICATION</scope>
</reference>
<dbReference type="Proteomes" id="UP000271162">
    <property type="component" value="Unassembled WGS sequence"/>
</dbReference>
<name>A0A0N4XP29_NIPBR</name>
<evidence type="ECO:0000313" key="3">
    <source>
        <dbReference type="WBParaSite" id="NBR_0000428101-mRNA-1"/>
    </source>
</evidence>
<reference evidence="1 2" key="2">
    <citation type="submission" date="2018-11" db="EMBL/GenBank/DDBJ databases">
        <authorList>
            <consortium name="Pathogen Informatics"/>
        </authorList>
    </citation>
    <scope>NUCLEOTIDE SEQUENCE [LARGE SCALE GENOMIC DNA]</scope>
</reference>
<protein>
    <submittedName>
        <fullName evidence="3">Solute carrier family 22 member 15 (inferred by orthology to a human protein)</fullName>
    </submittedName>
</protein>
<organism evidence="3">
    <name type="scientific">Nippostrongylus brasiliensis</name>
    <name type="common">Rat hookworm</name>
    <dbReference type="NCBI Taxonomy" id="27835"/>
    <lineage>
        <taxon>Eukaryota</taxon>
        <taxon>Metazoa</taxon>
        <taxon>Ecdysozoa</taxon>
        <taxon>Nematoda</taxon>
        <taxon>Chromadorea</taxon>
        <taxon>Rhabditida</taxon>
        <taxon>Rhabditina</taxon>
        <taxon>Rhabditomorpha</taxon>
        <taxon>Strongyloidea</taxon>
        <taxon>Heligmosomidae</taxon>
        <taxon>Nippostrongylus</taxon>
    </lineage>
</organism>
<keyword evidence="2" id="KW-1185">Reference proteome</keyword>
<evidence type="ECO:0000313" key="1">
    <source>
        <dbReference type="EMBL" id="VDL67871.1"/>
    </source>
</evidence>
<gene>
    <name evidence="1" type="ORF">NBR_LOCUS4282</name>
</gene>
<dbReference type="OMA" id="CHYYERN"/>
<proteinExistence type="predicted"/>
<dbReference type="EMBL" id="UYSL01007690">
    <property type="protein sequence ID" value="VDL67871.1"/>
    <property type="molecule type" value="Genomic_DNA"/>
</dbReference>
<accession>A0A0N4XP29</accession>
<dbReference type="WBParaSite" id="NBR_0000428101-mRNA-1">
    <property type="protein sequence ID" value="NBR_0000428101-mRNA-1"/>
    <property type="gene ID" value="NBR_0000428101"/>
</dbReference>
<dbReference type="STRING" id="27835.A0A0N4XP29"/>
<evidence type="ECO:0000313" key="2">
    <source>
        <dbReference type="Proteomes" id="UP000271162"/>
    </source>
</evidence>
<dbReference type="AlphaFoldDB" id="A0A0N4XP29"/>
<sequence length="164" mass="19166">MISVQQVPHAMFNLSVVYMMYQPDHWCKIPFFNAEVFSQANSTSYSWDDVLNSHIAFPTVKNKQRDMDWHDQCHYYERNYVHLKNLPFSQASNYTTDGVAVVRCEQWEYDQSVMEKTVVTEWNRVCDNNWSRAHVHMSYSLGYLVGGLLGGFVSDRRGATGLRH</sequence>